<sequence>MPDSETHGSAQGSGGAHVRTATVDDLDELGATTQRAFISSPPQMFFSGATRCVPGFWLAALLDAKRRAQQIYFLKFLIRESWSLEARITVVVVPATDNRDSGKIVAAPISQGPRPPGAKKSGPSLFSALRMCLSSVLINLGVEVMTRISELIQSSEHVLREGYAELKPPGTPDDAWYLQLAGVDPEFQGKEPPDADYAPEKFSSANLAARQLVRMAYSVPGGAGNILGWIGTAEIYGHPFEVVL</sequence>
<reference evidence="1" key="1">
    <citation type="submission" date="2023-03" db="EMBL/GenBank/DDBJ databases">
        <title>Massive genome expansion in bonnet fungi (Mycena s.s.) driven by repeated elements and novel gene families across ecological guilds.</title>
        <authorList>
            <consortium name="Lawrence Berkeley National Laboratory"/>
            <person name="Harder C.B."/>
            <person name="Miyauchi S."/>
            <person name="Viragh M."/>
            <person name="Kuo A."/>
            <person name="Thoen E."/>
            <person name="Andreopoulos B."/>
            <person name="Lu D."/>
            <person name="Skrede I."/>
            <person name="Drula E."/>
            <person name="Henrissat B."/>
            <person name="Morin E."/>
            <person name="Kohler A."/>
            <person name="Barry K."/>
            <person name="LaButti K."/>
            <person name="Morin E."/>
            <person name="Salamov A."/>
            <person name="Lipzen A."/>
            <person name="Mereny Z."/>
            <person name="Hegedus B."/>
            <person name="Baldrian P."/>
            <person name="Stursova M."/>
            <person name="Weitz H."/>
            <person name="Taylor A."/>
            <person name="Grigoriev I.V."/>
            <person name="Nagy L.G."/>
            <person name="Martin F."/>
            <person name="Kauserud H."/>
        </authorList>
    </citation>
    <scope>NUCLEOTIDE SEQUENCE</scope>
    <source>
        <strain evidence="1">CBHHK002</strain>
    </source>
</reference>
<dbReference type="Gene3D" id="3.40.630.30">
    <property type="match status" value="1"/>
</dbReference>
<dbReference type="AlphaFoldDB" id="A0AAD6ZCT4"/>
<dbReference type="EMBL" id="JARIHO010000062">
    <property type="protein sequence ID" value="KAJ7315427.1"/>
    <property type="molecule type" value="Genomic_DNA"/>
</dbReference>
<protein>
    <submittedName>
        <fullName evidence="1">Uncharacterized protein</fullName>
    </submittedName>
</protein>
<evidence type="ECO:0000313" key="2">
    <source>
        <dbReference type="Proteomes" id="UP001218218"/>
    </source>
</evidence>
<keyword evidence="2" id="KW-1185">Reference proteome</keyword>
<name>A0AAD6ZCT4_9AGAR</name>
<accession>A0AAD6ZCT4</accession>
<organism evidence="1 2">
    <name type="scientific">Mycena albidolilacea</name>
    <dbReference type="NCBI Taxonomy" id="1033008"/>
    <lineage>
        <taxon>Eukaryota</taxon>
        <taxon>Fungi</taxon>
        <taxon>Dikarya</taxon>
        <taxon>Basidiomycota</taxon>
        <taxon>Agaricomycotina</taxon>
        <taxon>Agaricomycetes</taxon>
        <taxon>Agaricomycetidae</taxon>
        <taxon>Agaricales</taxon>
        <taxon>Marasmiineae</taxon>
        <taxon>Mycenaceae</taxon>
        <taxon>Mycena</taxon>
    </lineage>
</organism>
<comment type="caution">
    <text evidence="1">The sequence shown here is derived from an EMBL/GenBank/DDBJ whole genome shotgun (WGS) entry which is preliminary data.</text>
</comment>
<gene>
    <name evidence="1" type="ORF">DFH08DRAFT_972124</name>
</gene>
<evidence type="ECO:0000313" key="1">
    <source>
        <dbReference type="EMBL" id="KAJ7315427.1"/>
    </source>
</evidence>
<dbReference type="Proteomes" id="UP001218218">
    <property type="component" value="Unassembled WGS sequence"/>
</dbReference>
<proteinExistence type="predicted"/>